<proteinExistence type="predicted"/>
<dbReference type="Proteomes" id="UP000233618">
    <property type="component" value="Unassembled WGS sequence"/>
</dbReference>
<evidence type="ECO:0008006" key="3">
    <source>
        <dbReference type="Google" id="ProtNLM"/>
    </source>
</evidence>
<dbReference type="AlphaFoldDB" id="A0A2N3I772"/>
<sequence length="81" mass="9491">MSKIEKLRSRFYQKPKDFTWDEMKTLLEGYGYNQIEGNGSRVLFKNEALGHSIKLHKPHPGKIIKGYIMSYVSKELKTLFP</sequence>
<organism evidence="1 2">
    <name type="scientific">Labilibaculum manganireducens</name>
    <dbReference type="NCBI Taxonomy" id="1940525"/>
    <lineage>
        <taxon>Bacteria</taxon>
        <taxon>Pseudomonadati</taxon>
        <taxon>Bacteroidota</taxon>
        <taxon>Bacteroidia</taxon>
        <taxon>Marinilabiliales</taxon>
        <taxon>Marinifilaceae</taxon>
        <taxon>Labilibaculum</taxon>
    </lineage>
</organism>
<accession>A0A2N3I772</accession>
<reference evidence="1 2" key="1">
    <citation type="journal article" date="2017" name="Front. Microbiol.">
        <title>Labilibaculum manganireducens gen. nov., sp. nov. and Labilibaculum filiforme sp. nov., Novel Bacteroidetes Isolated from Subsurface Sediments of the Baltic Sea.</title>
        <authorList>
            <person name="Vandieken V."/>
            <person name="Marshall I.P."/>
            <person name="Niemann H."/>
            <person name="Engelen B."/>
            <person name="Cypionka H."/>
        </authorList>
    </citation>
    <scope>NUCLEOTIDE SEQUENCE [LARGE SCALE GENOMIC DNA]</scope>
    <source>
        <strain evidence="1 2">59.10-2M</strain>
    </source>
</reference>
<dbReference type="EMBL" id="MVDE01000017">
    <property type="protein sequence ID" value="PKQ66146.1"/>
    <property type="molecule type" value="Genomic_DNA"/>
</dbReference>
<evidence type="ECO:0000313" key="2">
    <source>
        <dbReference type="Proteomes" id="UP000233618"/>
    </source>
</evidence>
<dbReference type="RefSeq" id="WP_101310155.1">
    <property type="nucleotide sequence ID" value="NZ_MVDE01000017.1"/>
</dbReference>
<keyword evidence="2" id="KW-1185">Reference proteome</keyword>
<name>A0A2N3I772_9BACT</name>
<comment type="caution">
    <text evidence="1">The sequence shown here is derived from an EMBL/GenBank/DDBJ whole genome shotgun (WGS) entry which is preliminary data.</text>
</comment>
<evidence type="ECO:0000313" key="1">
    <source>
        <dbReference type="EMBL" id="PKQ66146.1"/>
    </source>
</evidence>
<protein>
    <recommendedName>
        <fullName evidence="3">Hexulose-6-phosphate synthase</fullName>
    </recommendedName>
</protein>
<gene>
    <name evidence="1" type="ORF">BZG01_12365</name>
</gene>
<dbReference type="GO" id="GO:0003729">
    <property type="term" value="F:mRNA binding"/>
    <property type="evidence" value="ECO:0007669"/>
    <property type="project" value="InterPro"/>
</dbReference>